<feature type="compositionally biased region" description="Basic and acidic residues" evidence="1">
    <location>
        <begin position="195"/>
        <end position="212"/>
    </location>
</feature>
<feature type="region of interest" description="Disordered" evidence="1">
    <location>
        <begin position="193"/>
        <end position="252"/>
    </location>
</feature>
<protein>
    <recommendedName>
        <fullName evidence="5">DUF2567 domain-containing protein</fullName>
    </recommendedName>
</protein>
<evidence type="ECO:0000313" key="3">
    <source>
        <dbReference type="EMBL" id="GGM12386.1"/>
    </source>
</evidence>
<dbReference type="Pfam" id="PF10821">
    <property type="entry name" value="DUF2567"/>
    <property type="match status" value="1"/>
</dbReference>
<dbReference type="Proteomes" id="UP000655208">
    <property type="component" value="Unassembled WGS sequence"/>
</dbReference>
<dbReference type="InterPro" id="IPR021213">
    <property type="entry name" value="DUF2567"/>
</dbReference>
<keyword evidence="2" id="KW-0812">Transmembrane</keyword>
<evidence type="ECO:0008006" key="5">
    <source>
        <dbReference type="Google" id="ProtNLM"/>
    </source>
</evidence>
<feature type="transmembrane region" description="Helical" evidence="2">
    <location>
        <begin position="40"/>
        <end position="62"/>
    </location>
</feature>
<reference evidence="3" key="2">
    <citation type="submission" date="2020-09" db="EMBL/GenBank/DDBJ databases">
        <authorList>
            <person name="Sun Q."/>
            <person name="Zhou Y."/>
        </authorList>
    </citation>
    <scope>NUCLEOTIDE SEQUENCE</scope>
    <source>
        <strain evidence="3">CGMCC 4.7308</strain>
    </source>
</reference>
<evidence type="ECO:0000313" key="4">
    <source>
        <dbReference type="Proteomes" id="UP000655208"/>
    </source>
</evidence>
<feature type="region of interest" description="Disordered" evidence="1">
    <location>
        <begin position="267"/>
        <end position="336"/>
    </location>
</feature>
<comment type="caution">
    <text evidence="3">The sequence shown here is derived from an EMBL/GenBank/DDBJ whole genome shotgun (WGS) entry which is preliminary data.</text>
</comment>
<sequence length="336" mass="33596">MSVADMYRQPTAGPADGAASRGSARDPVDRLRAELRLWRFGGVLLAACVLLGVGQAVLWAALAPGEQFQVAKDGGYAALPTESVHQWTSVAMFAVLGIVVGVCVAVAAWGARSVRGTVALVAVGVANGVGALTGYLVGRVIAPGVDPASVGASSAARLVFAPPVLGNAMVVLAQPALAVVTYTVLVLWNGQPDLGRSEGRRGPDAAGDHGSDPEVTGYPDARDPADGYAGAAGQRGAWPAGDRTSAAPHGGGAWYQQRADAVWAAVRPDEPGPGWSAAGDPDRPAGAGPGGPLPDATPETPIEPAGAGPGGPLPDAMPETSIRPAGPADGTPRTGR</sequence>
<feature type="region of interest" description="Disordered" evidence="1">
    <location>
        <begin position="1"/>
        <end position="23"/>
    </location>
</feature>
<accession>A0A917WLL8</accession>
<keyword evidence="2" id="KW-0472">Membrane</keyword>
<dbReference type="AlphaFoldDB" id="A0A917WLL8"/>
<dbReference type="RefSeq" id="WP_188943846.1">
    <property type="nucleotide sequence ID" value="NZ_BMNA01000010.1"/>
</dbReference>
<gene>
    <name evidence="3" type="ORF">GCM10011594_35340</name>
</gene>
<reference evidence="3" key="1">
    <citation type="journal article" date="2014" name="Int. J. Syst. Evol. Microbiol.">
        <title>Complete genome sequence of Corynebacterium casei LMG S-19264T (=DSM 44701T), isolated from a smear-ripened cheese.</title>
        <authorList>
            <consortium name="US DOE Joint Genome Institute (JGI-PGF)"/>
            <person name="Walter F."/>
            <person name="Albersmeier A."/>
            <person name="Kalinowski J."/>
            <person name="Ruckert C."/>
        </authorList>
    </citation>
    <scope>NUCLEOTIDE SEQUENCE</scope>
    <source>
        <strain evidence="3">CGMCC 4.7308</strain>
    </source>
</reference>
<feature type="transmembrane region" description="Helical" evidence="2">
    <location>
        <begin position="118"/>
        <end position="137"/>
    </location>
</feature>
<evidence type="ECO:0000256" key="2">
    <source>
        <dbReference type="SAM" id="Phobius"/>
    </source>
</evidence>
<name>A0A917WLL8_9ACTN</name>
<dbReference type="EMBL" id="BMNA01000010">
    <property type="protein sequence ID" value="GGM12386.1"/>
    <property type="molecule type" value="Genomic_DNA"/>
</dbReference>
<keyword evidence="4" id="KW-1185">Reference proteome</keyword>
<feature type="compositionally biased region" description="Low complexity" evidence="1">
    <location>
        <begin position="293"/>
        <end position="306"/>
    </location>
</feature>
<feature type="transmembrane region" description="Helical" evidence="2">
    <location>
        <begin position="90"/>
        <end position="111"/>
    </location>
</feature>
<proteinExistence type="predicted"/>
<feature type="transmembrane region" description="Helical" evidence="2">
    <location>
        <begin position="168"/>
        <end position="188"/>
    </location>
</feature>
<organism evidence="3 4">
    <name type="scientific">Nakamurella endophytica</name>
    <dbReference type="NCBI Taxonomy" id="1748367"/>
    <lineage>
        <taxon>Bacteria</taxon>
        <taxon>Bacillati</taxon>
        <taxon>Actinomycetota</taxon>
        <taxon>Actinomycetes</taxon>
        <taxon>Nakamurellales</taxon>
        <taxon>Nakamurellaceae</taxon>
        <taxon>Nakamurella</taxon>
    </lineage>
</organism>
<keyword evidence="2" id="KW-1133">Transmembrane helix</keyword>
<evidence type="ECO:0000256" key="1">
    <source>
        <dbReference type="SAM" id="MobiDB-lite"/>
    </source>
</evidence>